<evidence type="ECO:0000313" key="4">
    <source>
        <dbReference type="Proteomes" id="UP000321548"/>
    </source>
</evidence>
<dbReference type="Proteomes" id="UP000321548">
    <property type="component" value="Unassembled WGS sequence"/>
</dbReference>
<dbReference type="PROSITE" id="PS51318">
    <property type="entry name" value="TAT"/>
    <property type="match status" value="1"/>
</dbReference>
<protein>
    <submittedName>
        <fullName evidence="3">Tripartite tricarboxylate transporter substrate binding protein</fullName>
    </submittedName>
</protein>
<feature type="signal peptide" evidence="2">
    <location>
        <begin position="1"/>
        <end position="32"/>
    </location>
</feature>
<organism evidence="3 4">
    <name type="scientific">Zeimonas arvi</name>
    <dbReference type="NCBI Taxonomy" id="2498847"/>
    <lineage>
        <taxon>Bacteria</taxon>
        <taxon>Pseudomonadati</taxon>
        <taxon>Pseudomonadota</taxon>
        <taxon>Betaproteobacteria</taxon>
        <taxon>Burkholderiales</taxon>
        <taxon>Burkholderiaceae</taxon>
        <taxon>Zeimonas</taxon>
    </lineage>
</organism>
<dbReference type="EMBL" id="VDUY01000001">
    <property type="protein sequence ID" value="TXL68413.1"/>
    <property type="molecule type" value="Genomic_DNA"/>
</dbReference>
<dbReference type="PIRSF" id="PIRSF017082">
    <property type="entry name" value="YflP"/>
    <property type="match status" value="1"/>
</dbReference>
<proteinExistence type="inferred from homology"/>
<dbReference type="CDD" id="cd13578">
    <property type="entry name" value="PBP2_Bug27"/>
    <property type="match status" value="1"/>
</dbReference>
<dbReference type="InterPro" id="IPR042100">
    <property type="entry name" value="Bug_dom1"/>
</dbReference>
<comment type="caution">
    <text evidence="3">The sequence shown here is derived from an EMBL/GenBank/DDBJ whole genome shotgun (WGS) entry which is preliminary data.</text>
</comment>
<dbReference type="PANTHER" id="PTHR42928:SF5">
    <property type="entry name" value="BLR1237 PROTEIN"/>
    <property type="match status" value="1"/>
</dbReference>
<dbReference type="InterPro" id="IPR005064">
    <property type="entry name" value="BUG"/>
</dbReference>
<sequence length="333" mass="34354">MNTQASRRRALAGLAAAVLPATLSLSPARAFAQAWPSRPIRLVVPTPPGSSVDVAARLIAEGLRGKLGGATVLVENKPGAGGTIAAADVARSAPDGHSLFVGFNGPLATAEHVFPRLPYKPLESFAPIIATVSQPHVLVVNAAHPARTLREFVAGVKAAPGKANYASVGNASASHLTMELFKSAAGLFIVHIPYNGGPAATQGLIAGDVDALFTAYVNVQGPVSAGRLRVLALAEKKRSPRLPEVPTFAEQGVPQVDAPLWNAIVAPAGTPAEIVGKLNAAIDAVLAEPAVREKLAGGGMDVIGGRPELLAEMMRTESAKWLPVVRRLGIKPD</sequence>
<name>A0A5C8P517_9BURK</name>
<evidence type="ECO:0000256" key="1">
    <source>
        <dbReference type="ARBA" id="ARBA00006987"/>
    </source>
</evidence>
<reference evidence="3 4" key="1">
    <citation type="submission" date="2019-06" db="EMBL/GenBank/DDBJ databases">
        <title>Quisquiliibacterium sp. nov., isolated from a maize field.</title>
        <authorList>
            <person name="Lin S.-Y."/>
            <person name="Tsai C.-F."/>
            <person name="Young C.-C."/>
        </authorList>
    </citation>
    <scope>NUCLEOTIDE SEQUENCE [LARGE SCALE GENOMIC DNA]</scope>
    <source>
        <strain evidence="3 4">CC-CFT501</strain>
    </source>
</reference>
<evidence type="ECO:0000256" key="2">
    <source>
        <dbReference type="SAM" id="SignalP"/>
    </source>
</evidence>
<gene>
    <name evidence="3" type="ORF">FHP08_01635</name>
</gene>
<accession>A0A5C8P517</accession>
<dbReference type="RefSeq" id="WP_147702554.1">
    <property type="nucleotide sequence ID" value="NZ_VDUY01000001.1"/>
</dbReference>
<keyword evidence="4" id="KW-1185">Reference proteome</keyword>
<comment type="similarity">
    <text evidence="1">Belongs to the UPF0065 (bug) family.</text>
</comment>
<keyword evidence="2" id="KW-0732">Signal</keyword>
<dbReference type="AlphaFoldDB" id="A0A5C8P517"/>
<dbReference type="PANTHER" id="PTHR42928">
    <property type="entry name" value="TRICARBOXYLATE-BINDING PROTEIN"/>
    <property type="match status" value="1"/>
</dbReference>
<dbReference type="OrthoDB" id="9125369at2"/>
<dbReference type="SUPFAM" id="SSF53850">
    <property type="entry name" value="Periplasmic binding protein-like II"/>
    <property type="match status" value="1"/>
</dbReference>
<dbReference type="Gene3D" id="3.40.190.150">
    <property type="entry name" value="Bordetella uptake gene, domain 1"/>
    <property type="match status" value="1"/>
</dbReference>
<dbReference type="InterPro" id="IPR006311">
    <property type="entry name" value="TAT_signal"/>
</dbReference>
<feature type="chain" id="PRO_5023112198" evidence="2">
    <location>
        <begin position="33"/>
        <end position="333"/>
    </location>
</feature>
<dbReference type="Gene3D" id="3.40.190.10">
    <property type="entry name" value="Periplasmic binding protein-like II"/>
    <property type="match status" value="1"/>
</dbReference>
<evidence type="ECO:0000313" key="3">
    <source>
        <dbReference type="EMBL" id="TXL68413.1"/>
    </source>
</evidence>
<dbReference type="Pfam" id="PF03401">
    <property type="entry name" value="TctC"/>
    <property type="match status" value="1"/>
</dbReference>